<dbReference type="Proteomes" id="UP000435112">
    <property type="component" value="Unassembled WGS sequence"/>
</dbReference>
<evidence type="ECO:0000313" key="3">
    <source>
        <dbReference type="EMBL" id="KAE9337690.1"/>
    </source>
</evidence>
<dbReference type="EMBL" id="QXFU01000671">
    <property type="protein sequence ID" value="KAE9025046.1"/>
    <property type="molecule type" value="Genomic_DNA"/>
</dbReference>
<reference evidence="4 6" key="1">
    <citation type="submission" date="2018-09" db="EMBL/GenBank/DDBJ databases">
        <title>Genomic investigation of the strawberry pathogen Phytophthora fragariae indicates pathogenicity is determined by transcriptional variation in three key races.</title>
        <authorList>
            <person name="Adams T.M."/>
            <person name="Armitage A.D."/>
            <person name="Sobczyk M.K."/>
            <person name="Bates H.J."/>
            <person name="Dunwell J.M."/>
            <person name="Nellist C.F."/>
            <person name="Harrison R.J."/>
        </authorList>
    </citation>
    <scope>NUCLEOTIDE SEQUENCE [LARGE SCALE GENOMIC DNA]</scope>
    <source>
        <strain evidence="2 4">SCRP249</strain>
        <strain evidence="1 6">SCRP324</strain>
        <strain evidence="3 5">SCRP333</strain>
    </source>
</reference>
<evidence type="ECO:0000313" key="5">
    <source>
        <dbReference type="Proteomes" id="UP000434957"/>
    </source>
</evidence>
<dbReference type="EMBL" id="QXFT01000696">
    <property type="protein sequence ID" value="KAE9337690.1"/>
    <property type="molecule type" value="Genomic_DNA"/>
</dbReference>
<dbReference type="Proteomes" id="UP000434957">
    <property type="component" value="Unassembled WGS sequence"/>
</dbReference>
<protein>
    <submittedName>
        <fullName evidence="1">Uncharacterized protein</fullName>
    </submittedName>
</protein>
<name>A0A6A3M0G2_9STRA</name>
<evidence type="ECO:0000313" key="1">
    <source>
        <dbReference type="EMBL" id="KAE9025046.1"/>
    </source>
</evidence>
<sequence>MSRCSTGSGLSTSESRSDLLTAVESCQRLSDAQRMDLVTLRSCVQIIAKLRLLSLCANLKKASEAIGSLIP</sequence>
<dbReference type="Proteomes" id="UP000429607">
    <property type="component" value="Unassembled WGS sequence"/>
</dbReference>
<gene>
    <name evidence="2" type="ORF">PR001_g11150</name>
    <name evidence="1" type="ORF">PR002_g11288</name>
    <name evidence="3" type="ORF">PR003_g11884</name>
</gene>
<proteinExistence type="predicted"/>
<keyword evidence="5" id="KW-1185">Reference proteome</keyword>
<dbReference type="EMBL" id="QXFV01000678">
    <property type="protein sequence ID" value="KAE9030832.1"/>
    <property type="molecule type" value="Genomic_DNA"/>
</dbReference>
<comment type="caution">
    <text evidence="1">The sequence shown here is derived from an EMBL/GenBank/DDBJ whole genome shotgun (WGS) entry which is preliminary data.</text>
</comment>
<evidence type="ECO:0000313" key="2">
    <source>
        <dbReference type="EMBL" id="KAE9030832.1"/>
    </source>
</evidence>
<accession>A0A6A3M0G2</accession>
<evidence type="ECO:0000313" key="4">
    <source>
        <dbReference type="Proteomes" id="UP000429607"/>
    </source>
</evidence>
<dbReference type="OrthoDB" id="10303359at2759"/>
<evidence type="ECO:0000313" key="6">
    <source>
        <dbReference type="Proteomes" id="UP000435112"/>
    </source>
</evidence>
<dbReference type="AlphaFoldDB" id="A0A6A3M0G2"/>
<organism evidence="1 6">
    <name type="scientific">Phytophthora rubi</name>
    <dbReference type="NCBI Taxonomy" id="129364"/>
    <lineage>
        <taxon>Eukaryota</taxon>
        <taxon>Sar</taxon>
        <taxon>Stramenopiles</taxon>
        <taxon>Oomycota</taxon>
        <taxon>Peronosporomycetes</taxon>
        <taxon>Peronosporales</taxon>
        <taxon>Peronosporaceae</taxon>
        <taxon>Phytophthora</taxon>
    </lineage>
</organism>